<dbReference type="Gene3D" id="3.90.1590.10">
    <property type="entry name" value="glutathione-dependent formaldehyde- activating enzyme (gfa)"/>
    <property type="match status" value="1"/>
</dbReference>
<comment type="caution">
    <text evidence="1">The sequence shown here is derived from an EMBL/GenBank/DDBJ whole genome shotgun (WGS) entry which is preliminary data.</text>
</comment>
<dbReference type="SUPFAM" id="SSF51316">
    <property type="entry name" value="Mss4-like"/>
    <property type="match status" value="1"/>
</dbReference>
<dbReference type="InterPro" id="IPR011057">
    <property type="entry name" value="Mss4-like_sf"/>
</dbReference>
<evidence type="ECO:0000313" key="2">
    <source>
        <dbReference type="Proteomes" id="UP000606730"/>
    </source>
</evidence>
<protein>
    <submittedName>
        <fullName evidence="1">Uncharacterized protein</fullName>
    </submittedName>
</protein>
<gene>
    <name evidence="1" type="ORF">GCM10011517_17660</name>
</gene>
<evidence type="ECO:0000313" key="1">
    <source>
        <dbReference type="EMBL" id="GGE50361.1"/>
    </source>
</evidence>
<sequence>MEAQMSGTVQFSCKCGKVSGRVADVTAKNSVRLACSCKHCRAFAAYLGDAERSFQNDYVQLMQTQPWMISFESGKEYLRNLRLTAKGPLRWYASCCDTPLCNTLPRRFPPFVSILVANFARQDDLPPVTFHAFCDHLPEDQRVAPSGSSAFRKFVLQFLWRVVQGLPFRFRQNPFFDEKGVAISDTVPLDPLRKSAAYQA</sequence>
<reference evidence="1" key="1">
    <citation type="journal article" date="2014" name="Int. J. Syst. Evol. Microbiol.">
        <title>Complete genome sequence of Corynebacterium casei LMG S-19264T (=DSM 44701T), isolated from a smear-ripened cheese.</title>
        <authorList>
            <consortium name="US DOE Joint Genome Institute (JGI-PGF)"/>
            <person name="Walter F."/>
            <person name="Albersmeier A."/>
            <person name="Kalinowski J."/>
            <person name="Ruckert C."/>
        </authorList>
    </citation>
    <scope>NUCLEOTIDE SEQUENCE</scope>
    <source>
        <strain evidence="1">CGMCC 1.16012</strain>
    </source>
</reference>
<accession>A0A917AGL4</accession>
<dbReference type="Pfam" id="PF19648">
    <property type="entry name" value="DUF6151"/>
    <property type="match status" value="1"/>
</dbReference>
<proteinExistence type="predicted"/>
<dbReference type="AlphaFoldDB" id="A0A917AGL4"/>
<dbReference type="InterPro" id="IPR046149">
    <property type="entry name" value="DUF6151"/>
</dbReference>
<organism evidence="1 2">
    <name type="scientific">Actibacterium pelagium</name>
    <dbReference type="NCBI Taxonomy" id="2029103"/>
    <lineage>
        <taxon>Bacteria</taxon>
        <taxon>Pseudomonadati</taxon>
        <taxon>Pseudomonadota</taxon>
        <taxon>Alphaproteobacteria</taxon>
        <taxon>Rhodobacterales</taxon>
        <taxon>Roseobacteraceae</taxon>
        <taxon>Actibacterium</taxon>
    </lineage>
</organism>
<name>A0A917AGL4_9RHOB</name>
<dbReference type="Proteomes" id="UP000606730">
    <property type="component" value="Unassembled WGS sequence"/>
</dbReference>
<reference evidence="1" key="2">
    <citation type="submission" date="2020-09" db="EMBL/GenBank/DDBJ databases">
        <authorList>
            <person name="Sun Q."/>
            <person name="Zhou Y."/>
        </authorList>
    </citation>
    <scope>NUCLEOTIDE SEQUENCE</scope>
    <source>
        <strain evidence="1">CGMCC 1.16012</strain>
    </source>
</reference>
<dbReference type="EMBL" id="BMKN01000002">
    <property type="protein sequence ID" value="GGE50361.1"/>
    <property type="molecule type" value="Genomic_DNA"/>
</dbReference>
<keyword evidence="2" id="KW-1185">Reference proteome</keyword>